<dbReference type="RefSeq" id="WP_006503112.1">
    <property type="nucleotide sequence ID" value="NZ_BAGZ01000008.1"/>
</dbReference>
<dbReference type="Proteomes" id="UP000008495">
    <property type="component" value="Unassembled WGS sequence"/>
</dbReference>
<dbReference type="InterPro" id="IPR018392">
    <property type="entry name" value="LysM"/>
</dbReference>
<evidence type="ECO:0000313" key="4">
    <source>
        <dbReference type="EMBL" id="GAB78357.1"/>
    </source>
</evidence>
<dbReference type="Gene3D" id="3.10.350.10">
    <property type="entry name" value="LysM domain"/>
    <property type="match status" value="1"/>
</dbReference>
<dbReference type="Pfam" id="PF01476">
    <property type="entry name" value="LysM"/>
    <property type="match status" value="1"/>
</dbReference>
<feature type="region of interest" description="Disordered" evidence="1">
    <location>
        <begin position="113"/>
        <end position="157"/>
    </location>
</feature>
<dbReference type="InterPro" id="IPR036779">
    <property type="entry name" value="LysM_dom_sf"/>
</dbReference>
<reference evidence="4 5" key="1">
    <citation type="submission" date="2012-08" db="EMBL/GenBank/DDBJ databases">
        <title>Whole genome shotgun sequence of Austwickia chelonae NBRC 105200.</title>
        <authorList>
            <person name="Yoshida I."/>
            <person name="Hosoyama A."/>
            <person name="Tsuchikane K."/>
            <person name="Katsumata H."/>
            <person name="Ando Y."/>
            <person name="Ohji S."/>
            <person name="Hamada M."/>
            <person name="Tamura T."/>
            <person name="Yamazoe A."/>
            <person name="Yamazaki S."/>
            <person name="Fujita N."/>
        </authorList>
    </citation>
    <scope>NUCLEOTIDE SEQUENCE [LARGE SCALE GENOMIC DNA]</scope>
    <source>
        <strain evidence="4 5">NBRC 105200</strain>
    </source>
</reference>
<protein>
    <recommendedName>
        <fullName evidence="3">LysM domain-containing protein</fullName>
    </recommendedName>
</protein>
<dbReference type="OrthoDB" id="3210682at2"/>
<organism evidence="4 5">
    <name type="scientific">Austwickia chelonae NBRC 105200</name>
    <dbReference type="NCBI Taxonomy" id="1184607"/>
    <lineage>
        <taxon>Bacteria</taxon>
        <taxon>Bacillati</taxon>
        <taxon>Actinomycetota</taxon>
        <taxon>Actinomycetes</taxon>
        <taxon>Micrococcales</taxon>
        <taxon>Dermatophilaceae</taxon>
        <taxon>Austwickia</taxon>
    </lineage>
</organism>
<evidence type="ECO:0000256" key="1">
    <source>
        <dbReference type="SAM" id="MobiDB-lite"/>
    </source>
</evidence>
<keyword evidence="5" id="KW-1185">Reference proteome</keyword>
<feature type="chain" id="PRO_5003895755" description="LysM domain-containing protein" evidence="2">
    <location>
        <begin position="33"/>
        <end position="230"/>
    </location>
</feature>
<feature type="region of interest" description="Disordered" evidence="1">
    <location>
        <begin position="207"/>
        <end position="230"/>
    </location>
</feature>
<dbReference type="EMBL" id="BAGZ01000008">
    <property type="protein sequence ID" value="GAB78357.1"/>
    <property type="molecule type" value="Genomic_DNA"/>
</dbReference>
<keyword evidence="2" id="KW-0732">Signal</keyword>
<dbReference type="PROSITE" id="PS51782">
    <property type="entry name" value="LYSM"/>
    <property type="match status" value="1"/>
</dbReference>
<dbReference type="STRING" id="100225.SAMN05421595_0874"/>
<evidence type="ECO:0000259" key="3">
    <source>
        <dbReference type="PROSITE" id="PS51782"/>
    </source>
</evidence>
<proteinExistence type="predicted"/>
<evidence type="ECO:0000313" key="5">
    <source>
        <dbReference type="Proteomes" id="UP000008495"/>
    </source>
</evidence>
<name>K6W947_9MICO</name>
<evidence type="ECO:0000256" key="2">
    <source>
        <dbReference type="SAM" id="SignalP"/>
    </source>
</evidence>
<dbReference type="AlphaFoldDB" id="K6W947"/>
<gene>
    <name evidence="4" type="ORF">AUCHE_08_06040</name>
</gene>
<accession>K6W947</accession>
<sequence length="230" mass="24047">MKRIKTVISRLGVLAARLAALGLLTLSTHWFAQDAWQTAPTANTSPAAAIQCFTAAITSGITGWLLCIHLACAATQIPGAVGATAHTLVERSTPATMRRLAALTLATTAWAPQAHASTPGPGPGPGPAGIVATAPSTHRSTAVELPLPDPGLRPRHRTLDQAGRMKSVTVRPGDTLWQIAAHHLGDQATPAQIAVEWPRWLAANRTELTDPSSLRPGQTLIAPLSPKAPR</sequence>
<dbReference type="eggNOG" id="COG1652">
    <property type="taxonomic scope" value="Bacteria"/>
</dbReference>
<feature type="domain" description="LysM" evidence="3">
    <location>
        <begin position="166"/>
        <end position="222"/>
    </location>
</feature>
<dbReference type="CDD" id="cd00118">
    <property type="entry name" value="LysM"/>
    <property type="match status" value="1"/>
</dbReference>
<feature type="signal peptide" evidence="2">
    <location>
        <begin position="1"/>
        <end position="32"/>
    </location>
</feature>
<comment type="caution">
    <text evidence="4">The sequence shown here is derived from an EMBL/GenBank/DDBJ whole genome shotgun (WGS) entry which is preliminary data.</text>
</comment>